<dbReference type="AlphaFoldDB" id="A0AAV8RWD5"/>
<reference evidence="1 2" key="1">
    <citation type="submission" date="2022-12" db="EMBL/GenBank/DDBJ databases">
        <title>Chromosome-scale assembly of the Ensete ventricosum genome.</title>
        <authorList>
            <person name="Dussert Y."/>
            <person name="Stocks J."/>
            <person name="Wendawek A."/>
            <person name="Woldeyes F."/>
            <person name="Nichols R.A."/>
            <person name="Borrell J.S."/>
        </authorList>
    </citation>
    <scope>NUCLEOTIDE SEQUENCE [LARGE SCALE GENOMIC DNA]</scope>
    <source>
        <strain evidence="2">cv. Maze</strain>
        <tissue evidence="1">Seeds</tissue>
    </source>
</reference>
<dbReference type="EMBL" id="JAQQAF010000001">
    <property type="protein sequence ID" value="KAJ8511213.1"/>
    <property type="molecule type" value="Genomic_DNA"/>
</dbReference>
<name>A0AAV8RWD5_ENSVE</name>
<proteinExistence type="predicted"/>
<evidence type="ECO:0000313" key="1">
    <source>
        <dbReference type="EMBL" id="KAJ8511213.1"/>
    </source>
</evidence>
<evidence type="ECO:0000313" key="2">
    <source>
        <dbReference type="Proteomes" id="UP001222027"/>
    </source>
</evidence>
<dbReference type="Proteomes" id="UP001222027">
    <property type="component" value="Unassembled WGS sequence"/>
</dbReference>
<accession>A0AAV8RWD5</accession>
<gene>
    <name evidence="1" type="ORF">OPV22_001647</name>
</gene>
<sequence length="122" mass="14196">MCITVWHDWESREPSTTNYVAASISLVQFRLFIFQTIQLNHKEASSMVLEFAYHLKTSINRSPIFSLFVQKEKLGTLDFAARMGRSQAGQNGLDRYIILVVNWYQRLGLAVLWAHRYGLAQW</sequence>
<comment type="caution">
    <text evidence="1">The sequence shown here is derived from an EMBL/GenBank/DDBJ whole genome shotgun (WGS) entry which is preliminary data.</text>
</comment>
<keyword evidence="2" id="KW-1185">Reference proteome</keyword>
<protein>
    <submittedName>
        <fullName evidence="1">Uncharacterized protein</fullName>
    </submittedName>
</protein>
<organism evidence="1 2">
    <name type="scientific">Ensete ventricosum</name>
    <name type="common">Abyssinian banana</name>
    <name type="synonym">Musa ensete</name>
    <dbReference type="NCBI Taxonomy" id="4639"/>
    <lineage>
        <taxon>Eukaryota</taxon>
        <taxon>Viridiplantae</taxon>
        <taxon>Streptophyta</taxon>
        <taxon>Embryophyta</taxon>
        <taxon>Tracheophyta</taxon>
        <taxon>Spermatophyta</taxon>
        <taxon>Magnoliopsida</taxon>
        <taxon>Liliopsida</taxon>
        <taxon>Zingiberales</taxon>
        <taxon>Musaceae</taxon>
        <taxon>Ensete</taxon>
    </lineage>
</organism>